<organism evidence="1 2">
    <name type="scientific">Porphyromonas canoris</name>
    <dbReference type="NCBI Taxonomy" id="36875"/>
    <lineage>
        <taxon>Bacteria</taxon>
        <taxon>Pseudomonadati</taxon>
        <taxon>Bacteroidota</taxon>
        <taxon>Bacteroidia</taxon>
        <taxon>Bacteroidales</taxon>
        <taxon>Porphyromonadaceae</taxon>
        <taxon>Porphyromonas</taxon>
    </lineage>
</organism>
<evidence type="ECO:0000313" key="1">
    <source>
        <dbReference type="EMBL" id="KGN91811.1"/>
    </source>
</evidence>
<comment type="caution">
    <text evidence="1">The sequence shown here is derived from an EMBL/GenBank/DDBJ whole genome shotgun (WGS) entry which is preliminary data.</text>
</comment>
<protein>
    <recommendedName>
        <fullName evidence="3">Subtilase N-terminal domain-containing protein</fullName>
    </recommendedName>
</protein>
<dbReference type="EMBL" id="JQZV01000013">
    <property type="protein sequence ID" value="KGN91811.1"/>
    <property type="molecule type" value="Genomic_DNA"/>
</dbReference>
<proteinExistence type="predicted"/>
<evidence type="ECO:0008006" key="3">
    <source>
        <dbReference type="Google" id="ProtNLM"/>
    </source>
</evidence>
<gene>
    <name evidence="1" type="ORF">HQ43_06945</name>
</gene>
<sequence>MLFSKTFSAFQRKSLNCIRIRTLHKMKRDKTKETSLSRRTLGTVLAMVLPVMMLPVSCKNSKTSLKNSMTETSETATDTSTTLRAEAFVQGRIHIYVSEAALQNIKMNDSGEISMNSLPARLTSVLKEIKATRVERLFPPSGKHEERSRQEGLHRWFIVTFDKGISPSKACEMMLSLPEVEQAEAIPEATMQIS</sequence>
<keyword evidence="2" id="KW-1185">Reference proteome</keyword>
<reference evidence="1 2" key="1">
    <citation type="submission" date="2014-08" db="EMBL/GenBank/DDBJ databases">
        <title>Porphyromonas canoris strain:OH2762 Genome sequencing.</title>
        <authorList>
            <person name="Wallis C."/>
            <person name="Deusch O."/>
            <person name="O'Flynn C."/>
            <person name="Davis I."/>
            <person name="Jospin G."/>
            <person name="Darling A.E."/>
            <person name="Coil D.A."/>
            <person name="Alexiev A."/>
            <person name="Horsfall A."/>
            <person name="Kirkwood N."/>
            <person name="Harris S."/>
            <person name="Eisen J.A."/>
        </authorList>
    </citation>
    <scope>NUCLEOTIDE SEQUENCE [LARGE SCALE GENOMIC DNA]</scope>
    <source>
        <strain evidence="2">COT-108 OH2762</strain>
    </source>
</reference>
<dbReference type="Proteomes" id="UP000030101">
    <property type="component" value="Unassembled WGS sequence"/>
</dbReference>
<evidence type="ECO:0000313" key="2">
    <source>
        <dbReference type="Proteomes" id="UP000030101"/>
    </source>
</evidence>
<name>A0ABR4XJF2_9PORP</name>
<accession>A0ABR4XJF2</accession>